<sequence>MLYVNKNVHDKIKKQLKEFDNDNLIEIRDFVNQQGLSFLSIKKCDNGELQFINDHDYILLGPCGGVYKTAGKYSAFSADNDQGVIDTLTLDLENVITGASEFDVLNVG</sequence>
<dbReference type="RefSeq" id="WP_272019230.1">
    <property type="nucleotide sequence ID" value="NZ_JAQLKE010000041.1"/>
</dbReference>
<evidence type="ECO:0000313" key="2">
    <source>
        <dbReference type="Proteomes" id="UP001211987"/>
    </source>
</evidence>
<reference evidence="1" key="1">
    <citation type="submission" date="2023-01" db="EMBL/GenBank/DDBJ databases">
        <title>Human gut microbiome strain richness.</title>
        <authorList>
            <person name="Chen-Liaw A."/>
        </authorList>
    </citation>
    <scope>NUCLEOTIDE SEQUENCE</scope>
    <source>
        <strain evidence="1">1001217st2_G6_1001217B_191108</strain>
    </source>
</reference>
<dbReference type="AlphaFoldDB" id="A0AB35IRN9"/>
<evidence type="ECO:0000313" key="1">
    <source>
        <dbReference type="EMBL" id="MDB7085505.1"/>
    </source>
</evidence>
<dbReference type="EMBL" id="JAQLKE010000041">
    <property type="protein sequence ID" value="MDB7085505.1"/>
    <property type="molecule type" value="Genomic_DNA"/>
</dbReference>
<protein>
    <submittedName>
        <fullName evidence="1">Uncharacterized protein</fullName>
    </submittedName>
</protein>
<comment type="caution">
    <text evidence="1">The sequence shown here is derived from an EMBL/GenBank/DDBJ whole genome shotgun (WGS) entry which is preliminary data.</text>
</comment>
<accession>A0AB35IRN9</accession>
<proteinExistence type="predicted"/>
<gene>
    <name evidence="1" type="ORF">PM738_16985</name>
</gene>
<organism evidence="1 2">
    <name type="scientific">Thomasclavelia ramosa</name>
    <dbReference type="NCBI Taxonomy" id="1547"/>
    <lineage>
        <taxon>Bacteria</taxon>
        <taxon>Bacillati</taxon>
        <taxon>Bacillota</taxon>
        <taxon>Erysipelotrichia</taxon>
        <taxon>Erysipelotrichales</taxon>
        <taxon>Coprobacillaceae</taxon>
        <taxon>Thomasclavelia</taxon>
    </lineage>
</organism>
<name>A0AB35IRN9_9FIRM</name>
<dbReference type="Proteomes" id="UP001211987">
    <property type="component" value="Unassembled WGS sequence"/>
</dbReference>